<name>A0AAE0FU29_9CHLO</name>
<proteinExistence type="predicted"/>
<organism evidence="2 3">
    <name type="scientific">Cymbomonas tetramitiformis</name>
    <dbReference type="NCBI Taxonomy" id="36881"/>
    <lineage>
        <taxon>Eukaryota</taxon>
        <taxon>Viridiplantae</taxon>
        <taxon>Chlorophyta</taxon>
        <taxon>Pyramimonadophyceae</taxon>
        <taxon>Pyramimonadales</taxon>
        <taxon>Pyramimonadaceae</taxon>
        <taxon>Cymbomonas</taxon>
    </lineage>
</organism>
<evidence type="ECO:0000313" key="3">
    <source>
        <dbReference type="Proteomes" id="UP001190700"/>
    </source>
</evidence>
<dbReference type="AlphaFoldDB" id="A0AAE0FU29"/>
<comment type="caution">
    <text evidence="2">The sequence shown here is derived from an EMBL/GenBank/DDBJ whole genome shotgun (WGS) entry which is preliminary data.</text>
</comment>
<dbReference type="EMBL" id="LGRX02013723">
    <property type="protein sequence ID" value="KAK3265722.1"/>
    <property type="molecule type" value="Genomic_DNA"/>
</dbReference>
<feature type="compositionally biased region" description="Polar residues" evidence="1">
    <location>
        <begin position="79"/>
        <end position="88"/>
    </location>
</feature>
<evidence type="ECO:0000313" key="2">
    <source>
        <dbReference type="EMBL" id="KAK3265722.1"/>
    </source>
</evidence>
<reference evidence="2 3" key="1">
    <citation type="journal article" date="2015" name="Genome Biol. Evol.">
        <title>Comparative Genomics of a Bacterivorous Green Alga Reveals Evolutionary Causalities and Consequences of Phago-Mixotrophic Mode of Nutrition.</title>
        <authorList>
            <person name="Burns J.A."/>
            <person name="Paasch A."/>
            <person name="Narechania A."/>
            <person name="Kim E."/>
        </authorList>
    </citation>
    <scope>NUCLEOTIDE SEQUENCE [LARGE SCALE GENOMIC DNA]</scope>
    <source>
        <strain evidence="2 3">PLY_AMNH</strain>
    </source>
</reference>
<protein>
    <submittedName>
        <fullName evidence="2">Uncharacterized protein</fullName>
    </submittedName>
</protein>
<accession>A0AAE0FU29</accession>
<evidence type="ECO:0000256" key="1">
    <source>
        <dbReference type="SAM" id="MobiDB-lite"/>
    </source>
</evidence>
<dbReference type="CDD" id="cd00054">
    <property type="entry name" value="EGF_CA"/>
    <property type="match status" value="1"/>
</dbReference>
<feature type="region of interest" description="Disordered" evidence="1">
    <location>
        <begin position="65"/>
        <end position="124"/>
    </location>
</feature>
<gene>
    <name evidence="2" type="ORF">CYMTET_25621</name>
</gene>
<sequence>MTSEEDDPQAKRRSEPNTMWRSMATILLGFLSGVAISKSASHYIGSNGLRMPSIAISWGDDTQGVVNQSEVPGGPLPLEQSSLTQDQTAKGDLVDSGRTSEGTDEVAAGQRDAVPLPVPSTDSIPANDQVAVPPPATGADEAAPVPVSAAGVDEAAVAPVPAVAAAEPALAPVPAVAAAEPAVAPVPAVGAAELAAVPIPITDADKAEPIGPSAATAASTQDESVAGAGVQMVQCGGKPCNGTCNAELQRCDTGYYYGERCPREEKYCFLPRGKYGPFTEPYSTFCYGDCSLQGTCENGFCRCNPGYWGVDCGLSHDAQGGLLLYGKPEPAEVPRPSFYIYDIPPMWTVFPRVEGFVKDKLAMNYLFLELMLRSVHRTLDPKKADFFYAPGMGDDKILCVGCPSTCATRGLDLMGEHGAAPHLGLRSVKILAFLLVHPAIVSAKTNAEGVNAVPDFLSNSTFLDMRGPIKKELNLRAGFRVGLDVRIPQPLSFGRSFKEYQPLSAKISTTMVNILQMGRDEWPKKLTEGTAEIAQRPLLVFVGYQRPLCGLGTIEAPRICFNSSNMRALVHNLFRKPDIHYSPNVTEVAPSYTMPCASPLSTTTLM</sequence>
<dbReference type="Proteomes" id="UP001190700">
    <property type="component" value="Unassembled WGS sequence"/>
</dbReference>
<keyword evidence="3" id="KW-1185">Reference proteome</keyword>